<evidence type="ECO:0000256" key="5">
    <source>
        <dbReference type="ARBA" id="ARBA00022679"/>
    </source>
</evidence>
<proteinExistence type="inferred from homology"/>
<reference evidence="20 21" key="1">
    <citation type="journal article" date="2012" name="BMC Genomics">
        <title>Comparative genomics of the white-rot fungi, Phanerochaete carnosa and P. chrysosporium, to elucidate the genetic basis of the distinct wood types they colonize.</title>
        <authorList>
            <person name="Suzuki H."/>
            <person name="MacDonald J."/>
            <person name="Syed K."/>
            <person name="Salamov A."/>
            <person name="Hori C."/>
            <person name="Aerts A."/>
            <person name="Henrissat B."/>
            <person name="Wiebenga A."/>
            <person name="vanKuyk P.A."/>
            <person name="Barry K."/>
            <person name="Lindquist E."/>
            <person name="LaButti K."/>
            <person name="Lapidus A."/>
            <person name="Lucas S."/>
            <person name="Coutinho P."/>
            <person name="Gong Y."/>
            <person name="Samejima M."/>
            <person name="Mahadevan R."/>
            <person name="Abou-Zaid M."/>
            <person name="de Vries R.P."/>
            <person name="Igarashi K."/>
            <person name="Yadav J.S."/>
            <person name="Grigoriev I.V."/>
            <person name="Master E.R."/>
        </authorList>
    </citation>
    <scope>NUCLEOTIDE SEQUENCE [LARGE SCALE GENOMIC DNA]</scope>
    <source>
        <strain evidence="20 21">HHB-10118-sp</strain>
    </source>
</reference>
<feature type="domain" description="RING-type" evidence="19">
    <location>
        <begin position="301"/>
        <end position="394"/>
    </location>
</feature>
<evidence type="ECO:0000256" key="14">
    <source>
        <dbReference type="ARBA" id="ARBA00023140"/>
    </source>
</evidence>
<keyword evidence="13" id="KW-0472">Membrane</keyword>
<dbReference type="SUPFAM" id="SSF57850">
    <property type="entry name" value="RING/U-box"/>
    <property type="match status" value="1"/>
</dbReference>
<dbReference type="AlphaFoldDB" id="K5W5Z8"/>
<keyword evidence="21" id="KW-1185">Reference proteome</keyword>
<dbReference type="STRING" id="650164.K5W5Z8"/>
<evidence type="ECO:0000256" key="9">
    <source>
        <dbReference type="ARBA" id="ARBA00022786"/>
    </source>
</evidence>
<evidence type="ECO:0000256" key="18">
    <source>
        <dbReference type="SAM" id="MobiDB-lite"/>
    </source>
</evidence>
<keyword evidence="6" id="KW-0812">Transmembrane</keyword>
<dbReference type="PANTHER" id="PTHR48178">
    <property type="entry name" value="PEROXISOME BIOGENESIS FACTOR 2"/>
    <property type="match status" value="1"/>
</dbReference>
<gene>
    <name evidence="20" type="ORF">PHACADRAFT_136918</name>
</gene>
<dbReference type="GO" id="GO:0016562">
    <property type="term" value="P:protein import into peroxisome matrix, receptor recycling"/>
    <property type="evidence" value="ECO:0007669"/>
    <property type="project" value="UniProtKB-ARBA"/>
</dbReference>
<evidence type="ECO:0000256" key="2">
    <source>
        <dbReference type="ARBA" id="ARBA00004906"/>
    </source>
</evidence>
<keyword evidence="9" id="KW-0833">Ubl conjugation pathway</keyword>
<keyword evidence="5" id="KW-0808">Transferase</keyword>
<keyword evidence="10" id="KW-0862">Zinc</keyword>
<evidence type="ECO:0000256" key="3">
    <source>
        <dbReference type="ARBA" id="ARBA00008704"/>
    </source>
</evidence>
<keyword evidence="12" id="KW-1133">Transmembrane helix</keyword>
<evidence type="ECO:0000259" key="19">
    <source>
        <dbReference type="SMART" id="SM00184"/>
    </source>
</evidence>
<evidence type="ECO:0000256" key="12">
    <source>
        <dbReference type="ARBA" id="ARBA00022989"/>
    </source>
</evidence>
<feature type="region of interest" description="Disordered" evidence="18">
    <location>
        <begin position="408"/>
        <end position="447"/>
    </location>
</feature>
<keyword evidence="14" id="KW-0576">Peroxisome</keyword>
<evidence type="ECO:0000313" key="20">
    <source>
        <dbReference type="EMBL" id="EKM59328.1"/>
    </source>
</evidence>
<dbReference type="InterPro" id="IPR006845">
    <property type="entry name" value="Pex_N"/>
</dbReference>
<evidence type="ECO:0000256" key="16">
    <source>
        <dbReference type="ARBA" id="ARBA00034438"/>
    </source>
</evidence>
<evidence type="ECO:0000313" key="21">
    <source>
        <dbReference type="Proteomes" id="UP000008370"/>
    </source>
</evidence>
<evidence type="ECO:0000256" key="11">
    <source>
        <dbReference type="ARBA" id="ARBA00022927"/>
    </source>
</evidence>
<evidence type="ECO:0000256" key="13">
    <source>
        <dbReference type="ARBA" id="ARBA00023136"/>
    </source>
</evidence>
<comment type="subcellular location">
    <subcellularLocation>
        <location evidence="1">Peroxisome membrane</location>
        <topology evidence="1">Multi-pass membrane protein</topology>
    </subcellularLocation>
</comment>
<dbReference type="OrthoDB" id="1701437at2759"/>
<name>K5W5Z8_PHACS</name>
<evidence type="ECO:0000256" key="10">
    <source>
        <dbReference type="ARBA" id="ARBA00022833"/>
    </source>
</evidence>
<dbReference type="GO" id="GO:0005778">
    <property type="term" value="C:peroxisomal membrane"/>
    <property type="evidence" value="ECO:0007669"/>
    <property type="project" value="UniProtKB-SubCell"/>
</dbReference>
<dbReference type="PANTHER" id="PTHR48178:SF1">
    <property type="entry name" value="PEROXISOME BIOGENESIS FACTOR 2"/>
    <property type="match status" value="1"/>
</dbReference>
<evidence type="ECO:0000256" key="15">
    <source>
        <dbReference type="ARBA" id="ARBA00032511"/>
    </source>
</evidence>
<accession>K5W5Z8</accession>
<dbReference type="GO" id="GO:0061630">
    <property type="term" value="F:ubiquitin protein ligase activity"/>
    <property type="evidence" value="ECO:0007669"/>
    <property type="project" value="UniProtKB-EC"/>
</dbReference>
<dbReference type="Pfam" id="PF04757">
    <property type="entry name" value="Pex2_Pex12"/>
    <property type="match status" value="1"/>
</dbReference>
<keyword evidence="8" id="KW-0863">Zinc-finger</keyword>
<dbReference type="EMBL" id="JH930469">
    <property type="protein sequence ID" value="EKM59328.1"/>
    <property type="molecule type" value="Genomic_DNA"/>
</dbReference>
<evidence type="ECO:0000256" key="7">
    <source>
        <dbReference type="ARBA" id="ARBA00022723"/>
    </source>
</evidence>
<dbReference type="Proteomes" id="UP000008370">
    <property type="component" value="Unassembled WGS sequence"/>
</dbReference>
<dbReference type="GO" id="GO:0008270">
    <property type="term" value="F:zinc ion binding"/>
    <property type="evidence" value="ECO:0007669"/>
    <property type="project" value="UniProtKB-KW"/>
</dbReference>
<dbReference type="RefSeq" id="XP_007391892.1">
    <property type="nucleotide sequence ID" value="XM_007391830.1"/>
</dbReference>
<dbReference type="InterPro" id="IPR025654">
    <property type="entry name" value="PEX2/10"/>
</dbReference>
<evidence type="ECO:0000256" key="1">
    <source>
        <dbReference type="ARBA" id="ARBA00004585"/>
    </source>
</evidence>
<dbReference type="EC" id="2.3.2.36" evidence="17"/>
<keyword evidence="11" id="KW-0653">Protein transport</keyword>
<evidence type="ECO:0000256" key="8">
    <source>
        <dbReference type="ARBA" id="ARBA00022771"/>
    </source>
</evidence>
<dbReference type="HOGENOM" id="CLU_024591_0_0_1"/>
<evidence type="ECO:0000256" key="6">
    <source>
        <dbReference type="ARBA" id="ARBA00022692"/>
    </source>
</evidence>
<organism evidence="20 21">
    <name type="scientific">Phanerochaete carnosa (strain HHB-10118-sp)</name>
    <name type="common">White-rot fungus</name>
    <name type="synonym">Peniophora carnosa</name>
    <dbReference type="NCBI Taxonomy" id="650164"/>
    <lineage>
        <taxon>Eukaryota</taxon>
        <taxon>Fungi</taxon>
        <taxon>Dikarya</taxon>
        <taxon>Basidiomycota</taxon>
        <taxon>Agaricomycotina</taxon>
        <taxon>Agaricomycetes</taxon>
        <taxon>Polyporales</taxon>
        <taxon>Phanerochaetaceae</taxon>
        <taxon>Phanerochaete</taxon>
    </lineage>
</organism>
<evidence type="ECO:0000256" key="4">
    <source>
        <dbReference type="ARBA" id="ARBA00022448"/>
    </source>
</evidence>
<keyword evidence="4" id="KW-0813">Transport</keyword>
<dbReference type="InterPro" id="IPR017907">
    <property type="entry name" value="Znf_RING_CS"/>
</dbReference>
<dbReference type="InParanoid" id="K5W5Z8"/>
<comment type="similarity">
    <text evidence="3">Belongs to the pex2/pex10/pex12 family.</text>
</comment>
<dbReference type="InterPro" id="IPR001841">
    <property type="entry name" value="Znf_RING"/>
</dbReference>
<sequence length="447" mass="49689">MASTSSSSYATWQRIWDDSQARLSSIHESLTHEATPTPRITRVGKLDAELLDQELVQVLQDPLAKALALVNSSFKGHFEPELTLCIQLTLFKFSLWDTGATYGAKLQGLRYAALPHLDGSSMSFRLPRRLLLIHGVITTLVPYFHTRLRAHALSQAWPDAPSSDRRRKAWELLTRLESLHSTLTLLNFVAFMWNGRYRMLADRLLRMRLVSTQRITSRDVSYEFMNRQMVWHAFTEFLLFLLPLINTRTIGRRLTQLSQISITSGIPQPIRAACGLSESTEAGTRSSAKRGKYWSLYLDQCAICHQDSMTNLSDPTAALSSLTAPSYSSSNTGPPPDVTEGSEEEPPPFPIHTPYITDCGHTYCYVCITGRLMRTADEASGTGPGGTRWECLRCGEAVGSAERVQMEGVESEHGSEGTSFEFGSEDLDFTSDMSGSLGDDNESIASD</sequence>
<dbReference type="GeneID" id="18908372"/>
<dbReference type="PROSITE" id="PS00518">
    <property type="entry name" value="ZF_RING_1"/>
    <property type="match status" value="1"/>
</dbReference>
<feature type="region of interest" description="Disordered" evidence="18">
    <location>
        <begin position="323"/>
        <end position="349"/>
    </location>
</feature>
<keyword evidence="7" id="KW-0479">Metal-binding</keyword>
<comment type="pathway">
    <text evidence="2">Protein modification; protein ubiquitination.</text>
</comment>
<dbReference type="SMART" id="SM00184">
    <property type="entry name" value="RING"/>
    <property type="match status" value="1"/>
</dbReference>
<evidence type="ECO:0000256" key="17">
    <source>
        <dbReference type="ARBA" id="ARBA00034523"/>
    </source>
</evidence>
<dbReference type="KEGG" id="pco:PHACADRAFT_136918"/>
<comment type="catalytic activity">
    <reaction evidence="16">
        <text>[E2 ubiquitin-conjugating enzyme]-S-ubiquitinyl-L-cysteine + [acceptor protein]-L-cysteine = [E2 ubiquitin-conjugating enzyme]-L-cysteine + [acceptor protein]-S-ubiquitinyl-L-cysteine.</text>
        <dbReference type="EC" id="2.3.2.36"/>
    </reaction>
</comment>
<dbReference type="GO" id="GO:0016567">
    <property type="term" value="P:protein ubiquitination"/>
    <property type="evidence" value="ECO:0007669"/>
    <property type="project" value="UniProtKB-ARBA"/>
</dbReference>
<protein>
    <recommendedName>
        <fullName evidence="17">RING-type E3 ubiquitin transferase (cysteine targeting)</fullName>
        <ecNumber evidence="17">2.3.2.36</ecNumber>
    </recommendedName>
    <alternativeName>
        <fullName evidence="15">Peroxin-2</fullName>
    </alternativeName>
</protein>